<name>A0A5M3WH76_9ACTN</name>
<evidence type="ECO:0000256" key="3">
    <source>
        <dbReference type="ARBA" id="ARBA00022741"/>
    </source>
</evidence>
<dbReference type="InterPro" id="IPR003439">
    <property type="entry name" value="ABC_transporter-like_ATP-bd"/>
</dbReference>
<keyword evidence="4 6" id="KW-0067">ATP-binding</keyword>
<dbReference type="PANTHER" id="PTHR43790">
    <property type="entry name" value="CARBOHYDRATE TRANSPORT ATP-BINDING PROTEIN MG119-RELATED"/>
    <property type="match status" value="1"/>
</dbReference>
<accession>A0A5M3WH76</accession>
<evidence type="ECO:0000259" key="5">
    <source>
        <dbReference type="PROSITE" id="PS50893"/>
    </source>
</evidence>
<keyword evidence="1" id="KW-0813">Transport</keyword>
<dbReference type="InterPro" id="IPR027417">
    <property type="entry name" value="P-loop_NTPase"/>
</dbReference>
<protein>
    <submittedName>
        <fullName evidence="6">Sugar ABC transporter ATP-binding protein</fullName>
    </submittedName>
</protein>
<evidence type="ECO:0000313" key="6">
    <source>
        <dbReference type="EMBL" id="GES08487.1"/>
    </source>
</evidence>
<organism evidence="6 7">
    <name type="scientific">Acrocarpospora macrocephala</name>
    <dbReference type="NCBI Taxonomy" id="150177"/>
    <lineage>
        <taxon>Bacteria</taxon>
        <taxon>Bacillati</taxon>
        <taxon>Actinomycetota</taxon>
        <taxon>Actinomycetes</taxon>
        <taxon>Streptosporangiales</taxon>
        <taxon>Streptosporangiaceae</taxon>
        <taxon>Acrocarpospora</taxon>
    </lineage>
</organism>
<dbReference type="CDD" id="cd03215">
    <property type="entry name" value="ABC_Carb_Monos_II"/>
    <property type="match status" value="1"/>
</dbReference>
<feature type="domain" description="ABC transporter" evidence="5">
    <location>
        <begin position="249"/>
        <end position="498"/>
    </location>
</feature>
<dbReference type="Gene3D" id="3.40.50.300">
    <property type="entry name" value="P-loop containing nucleotide triphosphate hydrolases"/>
    <property type="match status" value="2"/>
</dbReference>
<dbReference type="Proteomes" id="UP000331127">
    <property type="component" value="Unassembled WGS sequence"/>
</dbReference>
<feature type="domain" description="ABC transporter" evidence="5">
    <location>
        <begin position="1"/>
        <end position="240"/>
    </location>
</feature>
<evidence type="ECO:0000313" key="7">
    <source>
        <dbReference type="Proteomes" id="UP000331127"/>
    </source>
</evidence>
<dbReference type="RefSeq" id="WP_218040994.1">
    <property type="nucleotide sequence ID" value="NZ_BAAAHL010000038.1"/>
</dbReference>
<dbReference type="InterPro" id="IPR003593">
    <property type="entry name" value="AAA+_ATPase"/>
</dbReference>
<comment type="caution">
    <text evidence="6">The sequence shown here is derived from an EMBL/GenBank/DDBJ whole genome shotgun (WGS) entry which is preliminary data.</text>
</comment>
<keyword evidence="3" id="KW-0547">Nucleotide-binding</keyword>
<dbReference type="GO" id="GO:0005524">
    <property type="term" value="F:ATP binding"/>
    <property type="evidence" value="ECO:0007669"/>
    <property type="project" value="UniProtKB-KW"/>
</dbReference>
<reference evidence="6 7" key="1">
    <citation type="submission" date="2019-10" db="EMBL/GenBank/DDBJ databases">
        <title>Whole genome shotgun sequence of Acrocarpospora macrocephala NBRC 16266.</title>
        <authorList>
            <person name="Ichikawa N."/>
            <person name="Kimura A."/>
            <person name="Kitahashi Y."/>
            <person name="Komaki H."/>
            <person name="Oguchi A."/>
        </authorList>
    </citation>
    <scope>NUCLEOTIDE SEQUENCE [LARGE SCALE GENOMIC DNA]</scope>
    <source>
        <strain evidence="6 7">NBRC 16266</strain>
    </source>
</reference>
<sequence>MSNLSKTFSGQAALAGLNLTIEAGQVHALLGGNGSGKSTFIKILSGYHKPDPGGSVRVAGSELTFGSPESSRSSGCRFVHQDLGLIDTSSVLDNVMFGRGFPRTLATVRSRRARHLAVAMLDRAGLDLDPDALVGALTPAQKTEVAVARALSPASGEEVRLLVLDEPTATLPHDEVDQLLATIRRVSSHQVGVIFVTHRLEEVLRVAHQVTVLRDGRRIASRGMEGLTRSELVHLLVGDELDETQAIAEKLADPADAPVALTARSVSTQTVAPFDLDVRQGEIVGVAGITGSGREAVLGSLFGALKRIDGEVRVKNAPLRPNDPRRSIRAGMVFMPAERRTRGGVLGLSAQENLSLAKVTKHWRFPLMRRTQERRQTAYWFSRLGVRPDDGSTLPLSAFSGGNQQKILLARWLNCEPSVLMVDEPTQGVDIQARARIHEELVGAAKSGTAVLVSSSDVDELVALSHRVLILRAGEVVEILEGSDVTIGNVTRRTLVSTHEEHHEDS</sequence>
<dbReference type="PROSITE" id="PS00211">
    <property type="entry name" value="ABC_TRANSPORTER_1"/>
    <property type="match status" value="1"/>
</dbReference>
<evidence type="ECO:0000256" key="2">
    <source>
        <dbReference type="ARBA" id="ARBA00022737"/>
    </source>
</evidence>
<gene>
    <name evidence="6" type="ORF">Amac_020830</name>
</gene>
<keyword evidence="2" id="KW-0677">Repeat</keyword>
<dbReference type="InterPro" id="IPR017871">
    <property type="entry name" value="ABC_transporter-like_CS"/>
</dbReference>
<dbReference type="PROSITE" id="PS50893">
    <property type="entry name" value="ABC_TRANSPORTER_2"/>
    <property type="match status" value="2"/>
</dbReference>
<dbReference type="CDD" id="cd03216">
    <property type="entry name" value="ABC_Carb_Monos_I"/>
    <property type="match status" value="1"/>
</dbReference>
<proteinExistence type="predicted"/>
<dbReference type="PANTHER" id="PTHR43790:SF9">
    <property type="entry name" value="GALACTOFURANOSE TRANSPORTER ATP-BINDING PROTEIN YTFR"/>
    <property type="match status" value="1"/>
</dbReference>
<evidence type="ECO:0000256" key="4">
    <source>
        <dbReference type="ARBA" id="ARBA00022840"/>
    </source>
</evidence>
<evidence type="ECO:0000256" key="1">
    <source>
        <dbReference type="ARBA" id="ARBA00022448"/>
    </source>
</evidence>
<dbReference type="AlphaFoldDB" id="A0A5M3WH76"/>
<dbReference type="EMBL" id="BLAE01000010">
    <property type="protein sequence ID" value="GES08487.1"/>
    <property type="molecule type" value="Genomic_DNA"/>
</dbReference>
<keyword evidence="7" id="KW-1185">Reference proteome</keyword>
<dbReference type="GO" id="GO:0016887">
    <property type="term" value="F:ATP hydrolysis activity"/>
    <property type="evidence" value="ECO:0007669"/>
    <property type="project" value="InterPro"/>
</dbReference>
<dbReference type="InterPro" id="IPR050107">
    <property type="entry name" value="ABC_carbohydrate_import_ATPase"/>
</dbReference>
<dbReference type="SUPFAM" id="SSF52540">
    <property type="entry name" value="P-loop containing nucleoside triphosphate hydrolases"/>
    <property type="match status" value="2"/>
</dbReference>
<dbReference type="SMART" id="SM00382">
    <property type="entry name" value="AAA"/>
    <property type="match status" value="2"/>
</dbReference>
<dbReference type="Pfam" id="PF00005">
    <property type="entry name" value="ABC_tran"/>
    <property type="match status" value="2"/>
</dbReference>